<dbReference type="Proteomes" id="UP001198200">
    <property type="component" value="Unassembled WGS sequence"/>
</dbReference>
<feature type="transmembrane region" description="Helical" evidence="1">
    <location>
        <begin position="89"/>
        <end position="112"/>
    </location>
</feature>
<keyword evidence="1" id="KW-0812">Transmembrane</keyword>
<evidence type="ECO:0000313" key="3">
    <source>
        <dbReference type="Proteomes" id="UP001198200"/>
    </source>
</evidence>
<dbReference type="RefSeq" id="WP_308731926.1">
    <property type="nucleotide sequence ID" value="NZ_JAJEQN010000024.1"/>
</dbReference>
<keyword evidence="1" id="KW-1133">Transmembrane helix</keyword>
<keyword evidence="3" id="KW-1185">Reference proteome</keyword>
<evidence type="ECO:0000313" key="2">
    <source>
        <dbReference type="EMBL" id="MCC2221955.1"/>
    </source>
</evidence>
<feature type="transmembrane region" description="Helical" evidence="1">
    <location>
        <begin position="188"/>
        <end position="207"/>
    </location>
</feature>
<sequence length="208" mass="24213">MRIYFYWHAKILQVRKWKIFYFATMAFVLFAIISSKLLTGGNASEEHLRMAFFMIQYESAILSVLFFATDFFVYFHLRGRESSFVYRKRLLIGWNLFSFAWYVIFCLPMWLIIQQANNEYANSIGIFLLEMIEIRLLMSVVIVIGHSVETALAVGICVICFCFLFGKVMPAFLSILCAEIPIFLSDQWYIGHALKSCSLAMIVYIGCR</sequence>
<organism evidence="2 3">
    <name type="scientific">Anthropogastromicrobium aceti</name>
    <dbReference type="NCBI Taxonomy" id="2981768"/>
    <lineage>
        <taxon>Bacteria</taxon>
        <taxon>Bacillati</taxon>
        <taxon>Bacillota</taxon>
        <taxon>Clostridia</taxon>
        <taxon>Lachnospirales</taxon>
        <taxon>Lachnospiraceae</taxon>
        <taxon>Anthropogastromicrobium</taxon>
    </lineage>
</organism>
<gene>
    <name evidence="2" type="ORF">LKD48_09960</name>
</gene>
<dbReference type="EMBL" id="JAJEQN010000024">
    <property type="protein sequence ID" value="MCC2221955.1"/>
    <property type="molecule type" value="Genomic_DNA"/>
</dbReference>
<feature type="transmembrane region" description="Helical" evidence="1">
    <location>
        <begin position="151"/>
        <end position="176"/>
    </location>
</feature>
<accession>A0AAE3E512</accession>
<evidence type="ECO:0000256" key="1">
    <source>
        <dbReference type="SAM" id="Phobius"/>
    </source>
</evidence>
<keyword evidence="1" id="KW-0472">Membrane</keyword>
<feature type="transmembrane region" description="Helical" evidence="1">
    <location>
        <begin position="124"/>
        <end position="144"/>
    </location>
</feature>
<dbReference type="AlphaFoldDB" id="A0AAE3E512"/>
<protein>
    <submittedName>
        <fullName evidence="2">Uncharacterized protein</fullName>
    </submittedName>
</protein>
<reference evidence="2 3" key="1">
    <citation type="submission" date="2021-10" db="EMBL/GenBank/DDBJ databases">
        <title>Anaerobic single-cell dispensing facilitates the cultivation of human gut bacteria.</title>
        <authorList>
            <person name="Afrizal A."/>
        </authorList>
    </citation>
    <scope>NUCLEOTIDE SEQUENCE [LARGE SCALE GENOMIC DNA]</scope>
    <source>
        <strain evidence="2 3">CLA-AA-H224</strain>
    </source>
</reference>
<feature type="transmembrane region" description="Helical" evidence="1">
    <location>
        <begin position="20"/>
        <end position="39"/>
    </location>
</feature>
<comment type="caution">
    <text evidence="2">The sequence shown here is derived from an EMBL/GenBank/DDBJ whole genome shotgun (WGS) entry which is preliminary data.</text>
</comment>
<feature type="transmembrane region" description="Helical" evidence="1">
    <location>
        <begin position="59"/>
        <end position="77"/>
    </location>
</feature>
<name>A0AAE3E512_9FIRM</name>
<proteinExistence type="predicted"/>